<feature type="region of interest" description="Disordered" evidence="5">
    <location>
        <begin position="279"/>
        <end position="307"/>
    </location>
</feature>
<dbReference type="InterPro" id="IPR017907">
    <property type="entry name" value="Znf_RING_CS"/>
</dbReference>
<evidence type="ECO:0000256" key="1">
    <source>
        <dbReference type="ARBA" id="ARBA00022723"/>
    </source>
</evidence>
<evidence type="ECO:0000256" key="4">
    <source>
        <dbReference type="PROSITE-ProRule" id="PRU00207"/>
    </source>
</evidence>
<keyword evidence="1 4" id="KW-0479">Metal-binding</keyword>
<dbReference type="Gene3D" id="3.30.40.10">
    <property type="entry name" value="Zinc/RING finger domain, C3HC4 (zinc finger)"/>
    <property type="match status" value="3"/>
</dbReference>
<dbReference type="GeneID" id="136805478"/>
<evidence type="ECO:0000256" key="3">
    <source>
        <dbReference type="ARBA" id="ARBA00022833"/>
    </source>
</evidence>
<dbReference type="Pfam" id="PF02176">
    <property type="entry name" value="zf-TRAF"/>
    <property type="match status" value="1"/>
</dbReference>
<evidence type="ECO:0000259" key="6">
    <source>
        <dbReference type="PROSITE" id="PS50089"/>
    </source>
</evidence>
<name>A0A7M6DPQ8_9CNID</name>
<evidence type="ECO:0000313" key="9">
    <source>
        <dbReference type="Proteomes" id="UP000594262"/>
    </source>
</evidence>
<dbReference type="SUPFAM" id="SSF57850">
    <property type="entry name" value="RING/U-box"/>
    <property type="match status" value="1"/>
</dbReference>
<evidence type="ECO:0000313" key="8">
    <source>
        <dbReference type="EnsemblMetazoa" id="CLYHEMP020820.1"/>
    </source>
</evidence>
<dbReference type="InterPro" id="IPR013083">
    <property type="entry name" value="Znf_RING/FYVE/PHD"/>
</dbReference>
<keyword evidence="2 4" id="KW-0863">Zinc-finger</keyword>
<dbReference type="InterPro" id="IPR018957">
    <property type="entry name" value="Znf_C3HC4_RING-type"/>
</dbReference>
<accession>A0A7M6DPQ8</accession>
<dbReference type="AlphaFoldDB" id="A0A7M6DPQ8"/>
<dbReference type="PANTHER" id="PTHR10131:SF94">
    <property type="entry name" value="TNF RECEPTOR-ASSOCIATED FACTOR 4"/>
    <property type="match status" value="1"/>
</dbReference>
<evidence type="ECO:0000256" key="5">
    <source>
        <dbReference type="SAM" id="MobiDB-lite"/>
    </source>
</evidence>
<feature type="region of interest" description="Disordered" evidence="5">
    <location>
        <begin position="319"/>
        <end position="341"/>
    </location>
</feature>
<organism evidence="8 9">
    <name type="scientific">Clytia hemisphaerica</name>
    <dbReference type="NCBI Taxonomy" id="252671"/>
    <lineage>
        <taxon>Eukaryota</taxon>
        <taxon>Metazoa</taxon>
        <taxon>Cnidaria</taxon>
        <taxon>Hydrozoa</taxon>
        <taxon>Hydroidolina</taxon>
        <taxon>Leptothecata</taxon>
        <taxon>Obeliida</taxon>
        <taxon>Clytiidae</taxon>
        <taxon>Clytia</taxon>
    </lineage>
</organism>
<feature type="compositionally biased region" description="Polar residues" evidence="5">
    <location>
        <begin position="281"/>
        <end position="307"/>
    </location>
</feature>
<dbReference type="SUPFAM" id="SSF49599">
    <property type="entry name" value="TRAF domain-like"/>
    <property type="match status" value="1"/>
</dbReference>
<sequence>MLQQNGYDFKLLEPNRREGLECSICMLLLKGAFELPCYHTFCKGCLEKWKTTQKLDKKRVTCPLCNAIQNSTNLGHAIGTVDRLIKTTLDVHCKQQRDGCEWVGKICDYFEQHSPVCQYIKVNCRKSVLCDEMLLRKDMMEHEKSCGYQHLNCQWCDEVHKKNQLEDHYKACRGFPVKCSNENCQKTFPRKSFKYLIEDHLATECDFQEVECQFFSNGCPDKFLRNQQSEHNQDQMPFHLSLVIKELRETKKQLVATQEKEKSLEQIILKQRKQLGKPVIDSQQPEISIGSSSFVGTSVNEPAESSNSIEDTIFQPQNSIKAPKEDPQVNSASNENCDQPTVSSTCYSTIRRPYFHARRRCTPAVAANIPGESEKNLSDNPSSSASSLDLDQIVFQTIKYNDHKKVGQNKTYLKLNMRTERINLDFRVEFPKTFEHIPERLRSRCRLHNESFAFSTGIKFSVLYILMPFGEYKQDQFSFVQSVEFVGKKGHVILDKSSDYFKNFRTLNMRLNHFFERDEDDNFILCMLVKY</sequence>
<feature type="zinc finger region" description="TRAF-type" evidence="4">
    <location>
        <begin position="168"/>
        <end position="219"/>
    </location>
</feature>
<dbReference type="InterPro" id="IPR001293">
    <property type="entry name" value="Znf_TRAF"/>
</dbReference>
<feature type="domain" description="TRAF-type" evidence="7">
    <location>
        <begin position="113"/>
        <end position="156"/>
    </location>
</feature>
<protein>
    <submittedName>
        <fullName evidence="8">Uncharacterized protein</fullName>
    </submittedName>
</protein>
<feature type="compositionally biased region" description="Polar residues" evidence="5">
    <location>
        <begin position="328"/>
        <end position="341"/>
    </location>
</feature>
<keyword evidence="3 4" id="KW-0862">Zinc</keyword>
<proteinExistence type="predicted"/>
<feature type="domain" description="RING-type" evidence="6">
    <location>
        <begin position="22"/>
        <end position="66"/>
    </location>
</feature>
<dbReference type="GO" id="GO:0008270">
    <property type="term" value="F:zinc ion binding"/>
    <property type="evidence" value="ECO:0007669"/>
    <property type="project" value="UniProtKB-KW"/>
</dbReference>
<dbReference type="RefSeq" id="XP_066918155.1">
    <property type="nucleotide sequence ID" value="XM_067062054.1"/>
</dbReference>
<dbReference type="SMART" id="SM00184">
    <property type="entry name" value="RING"/>
    <property type="match status" value="1"/>
</dbReference>
<dbReference type="EnsemblMetazoa" id="CLYHEMT020820.1">
    <property type="protein sequence ID" value="CLYHEMP020820.1"/>
    <property type="gene ID" value="CLYHEMG020820"/>
</dbReference>
<dbReference type="OrthoDB" id="5985214at2759"/>
<reference evidence="8" key="1">
    <citation type="submission" date="2021-01" db="UniProtKB">
        <authorList>
            <consortium name="EnsemblMetazoa"/>
        </authorList>
    </citation>
    <scope>IDENTIFICATION</scope>
</reference>
<dbReference type="Proteomes" id="UP000594262">
    <property type="component" value="Unplaced"/>
</dbReference>
<evidence type="ECO:0000256" key="2">
    <source>
        <dbReference type="ARBA" id="ARBA00022771"/>
    </source>
</evidence>
<keyword evidence="9" id="KW-1185">Reference proteome</keyword>
<dbReference type="PROSITE" id="PS50145">
    <property type="entry name" value="ZF_TRAF"/>
    <property type="match status" value="2"/>
</dbReference>
<dbReference type="InterPro" id="IPR001841">
    <property type="entry name" value="Znf_RING"/>
</dbReference>
<dbReference type="Pfam" id="PF00097">
    <property type="entry name" value="zf-C3HC4"/>
    <property type="match status" value="1"/>
</dbReference>
<evidence type="ECO:0000259" key="7">
    <source>
        <dbReference type="PROSITE" id="PS50145"/>
    </source>
</evidence>
<dbReference type="PROSITE" id="PS00518">
    <property type="entry name" value="ZF_RING_1"/>
    <property type="match status" value="1"/>
</dbReference>
<feature type="domain" description="TRAF-type" evidence="7">
    <location>
        <begin position="168"/>
        <end position="219"/>
    </location>
</feature>
<feature type="zinc finger region" description="TRAF-type" evidence="4">
    <location>
        <begin position="113"/>
        <end position="156"/>
    </location>
</feature>
<dbReference type="PANTHER" id="PTHR10131">
    <property type="entry name" value="TNF RECEPTOR ASSOCIATED FACTOR"/>
    <property type="match status" value="1"/>
</dbReference>
<dbReference type="PROSITE" id="PS50089">
    <property type="entry name" value="ZF_RING_2"/>
    <property type="match status" value="1"/>
</dbReference>